<dbReference type="HAMAP" id="MF_00011">
    <property type="entry name" value="Adenylosucc_synth"/>
    <property type="match status" value="1"/>
</dbReference>
<dbReference type="FunFam" id="1.10.300.10:FF:000001">
    <property type="entry name" value="Adenylosuccinate synthetase"/>
    <property type="match status" value="1"/>
</dbReference>
<dbReference type="FunFam" id="3.90.170.10:FF:000001">
    <property type="entry name" value="Adenylosuccinate synthetase"/>
    <property type="match status" value="1"/>
</dbReference>
<dbReference type="InterPro" id="IPR001114">
    <property type="entry name" value="Adenylosuccinate_synthetase"/>
</dbReference>
<comment type="subcellular location">
    <subcellularLocation>
        <location evidence="8">Cytoplasm</location>
    </subcellularLocation>
</comment>
<evidence type="ECO:0000256" key="3">
    <source>
        <dbReference type="ARBA" id="ARBA00022723"/>
    </source>
</evidence>
<reference evidence="9" key="1">
    <citation type="journal article" date="2023" name="Int. J. Syst. Evol. Microbiol.">
        <title>&lt;i&gt;Holtiella tumoricola&lt;/i&gt; gen. nov. sp. nov., isolated from a human clinical sample.</title>
        <authorList>
            <person name="Allen-Vercoe E."/>
            <person name="Daigneault M.C."/>
            <person name="Vancuren S.J."/>
            <person name="Cochrane K."/>
            <person name="O'Neal L.L."/>
            <person name="Sankaranarayanan K."/>
            <person name="Lawson P.A."/>
        </authorList>
    </citation>
    <scope>NUCLEOTIDE SEQUENCE</scope>
    <source>
        <strain evidence="9">CC70A</strain>
    </source>
</reference>
<sequence length="428" mass="46866">MVSAIVGGNWGDEGKGKVTDLLAGDADIIIRFQGGANAGHTIINEYGKFALHLLPSGVFRKDVVNIIGQGVALDLSKLFAELDGLTSRGVPMPNILVSDRAQILMPYHVRLDELEEERLGAKSFGSTKSGIAPFYSDKYLKIGVQVGEMFDDEILMERLEKVCEIKNQMISALYNGASLLDPKEIFDEVIKYRERLEPMVTNIAYYLNDAMKAGKNILLEGQLGALKDTDNGIYPYVTSSSPLAGFATVGASIPPHAIEKIVTVVKSYSSAVGAGAFVSEIFGEEAEELRKRGGDCGEYGATTGRPRRMGWFDVVATKYGCMLHGTTDVALSLLDVLGYLDKIPVCTGYEIDGEVTDVFPCTPKLNKAKPVLTYLDGWKCDISGIRNYEDLPENARKYVEFVEEQLGYPVTMVSNGPKREDIIMRNVK</sequence>
<evidence type="ECO:0000313" key="9">
    <source>
        <dbReference type="EMBL" id="MDA3730280.1"/>
    </source>
</evidence>
<comment type="subunit">
    <text evidence="1 8">Homodimer.</text>
</comment>
<dbReference type="PANTHER" id="PTHR11846:SF0">
    <property type="entry name" value="ADENYLOSUCCINATE SYNTHETASE"/>
    <property type="match status" value="1"/>
</dbReference>
<dbReference type="PANTHER" id="PTHR11846">
    <property type="entry name" value="ADENYLOSUCCINATE SYNTHETASE"/>
    <property type="match status" value="1"/>
</dbReference>
<dbReference type="GO" id="GO:0004019">
    <property type="term" value="F:adenylosuccinate synthase activity"/>
    <property type="evidence" value="ECO:0007669"/>
    <property type="project" value="UniProtKB-UniRule"/>
</dbReference>
<keyword evidence="8" id="KW-0963">Cytoplasm</keyword>
<organism evidence="9 10">
    <name type="scientific">Holtiella tumoricola</name>
    <dbReference type="NCBI Taxonomy" id="3018743"/>
    <lineage>
        <taxon>Bacteria</taxon>
        <taxon>Bacillati</taxon>
        <taxon>Bacillota</taxon>
        <taxon>Clostridia</taxon>
        <taxon>Lachnospirales</taxon>
        <taxon>Cellulosilyticaceae</taxon>
        <taxon>Holtiella</taxon>
    </lineage>
</organism>
<evidence type="ECO:0000256" key="2">
    <source>
        <dbReference type="ARBA" id="ARBA00022598"/>
    </source>
</evidence>
<dbReference type="RefSeq" id="WP_053984808.1">
    <property type="nucleotide sequence ID" value="NZ_JAQIFT010000010.1"/>
</dbReference>
<feature type="binding site" evidence="8">
    <location>
        <begin position="39"/>
        <end position="41"/>
    </location>
    <ligand>
        <name>GTP</name>
        <dbReference type="ChEBI" id="CHEBI:37565"/>
    </ligand>
</feature>
<dbReference type="NCBIfam" id="TIGR00184">
    <property type="entry name" value="purA"/>
    <property type="match status" value="1"/>
</dbReference>
<dbReference type="EC" id="6.3.4.4" evidence="8"/>
<dbReference type="GO" id="GO:0000287">
    <property type="term" value="F:magnesium ion binding"/>
    <property type="evidence" value="ECO:0007669"/>
    <property type="project" value="UniProtKB-UniRule"/>
</dbReference>
<comment type="caution">
    <text evidence="9">The sequence shown here is derived from an EMBL/GenBank/DDBJ whole genome shotgun (WGS) entry which is preliminary data.</text>
</comment>
<comment type="caution">
    <text evidence="8">Lacks conserved residue(s) required for the propagation of feature annotation.</text>
</comment>
<dbReference type="NCBIfam" id="NF002223">
    <property type="entry name" value="PRK01117.1"/>
    <property type="match status" value="1"/>
</dbReference>
<name>A0AA42IZA3_9FIRM</name>
<comment type="catalytic activity">
    <reaction evidence="8">
        <text>IMP + L-aspartate + GTP = N(6)-(1,2-dicarboxyethyl)-AMP + GDP + phosphate + 2 H(+)</text>
        <dbReference type="Rhea" id="RHEA:15753"/>
        <dbReference type="ChEBI" id="CHEBI:15378"/>
        <dbReference type="ChEBI" id="CHEBI:29991"/>
        <dbReference type="ChEBI" id="CHEBI:37565"/>
        <dbReference type="ChEBI" id="CHEBI:43474"/>
        <dbReference type="ChEBI" id="CHEBI:57567"/>
        <dbReference type="ChEBI" id="CHEBI:58053"/>
        <dbReference type="ChEBI" id="CHEBI:58189"/>
        <dbReference type="EC" id="6.3.4.4"/>
    </reaction>
</comment>
<evidence type="ECO:0000256" key="4">
    <source>
        <dbReference type="ARBA" id="ARBA00022741"/>
    </source>
</evidence>
<dbReference type="EMBL" id="JAQIFT010000010">
    <property type="protein sequence ID" value="MDA3730280.1"/>
    <property type="molecule type" value="Genomic_DNA"/>
</dbReference>
<feature type="binding site" evidence="8">
    <location>
        <begin position="333"/>
        <end position="335"/>
    </location>
    <ligand>
        <name>GTP</name>
        <dbReference type="ChEBI" id="CHEBI:37565"/>
    </ligand>
</feature>
<feature type="binding site" description="in other chain" evidence="8">
    <location>
        <position position="127"/>
    </location>
    <ligand>
        <name>IMP</name>
        <dbReference type="ChEBI" id="CHEBI:58053"/>
        <note>ligand shared between dimeric partners</note>
    </ligand>
</feature>
<dbReference type="InterPro" id="IPR042111">
    <property type="entry name" value="Adenylosuccinate_synth_dom3"/>
</dbReference>
<feature type="binding site" evidence="8">
    <location>
        <begin position="301"/>
        <end position="307"/>
    </location>
    <ligand>
        <name>substrate</name>
    </ligand>
</feature>
<dbReference type="Gene3D" id="3.40.440.10">
    <property type="entry name" value="Adenylosuccinate Synthetase, subunit A, domain 1"/>
    <property type="match status" value="1"/>
</dbReference>
<keyword evidence="7 8" id="KW-0342">GTP-binding</keyword>
<evidence type="ECO:0000313" key="10">
    <source>
        <dbReference type="Proteomes" id="UP001169242"/>
    </source>
</evidence>
<keyword evidence="10" id="KW-1185">Reference proteome</keyword>
<dbReference type="SUPFAM" id="SSF52540">
    <property type="entry name" value="P-loop containing nucleoside triphosphate hydrolases"/>
    <property type="match status" value="1"/>
</dbReference>
<feature type="binding site" evidence="8">
    <location>
        <position position="307"/>
    </location>
    <ligand>
        <name>GTP</name>
        <dbReference type="ChEBI" id="CHEBI:37565"/>
    </ligand>
</feature>
<protein>
    <recommendedName>
        <fullName evidence="8">Adenylosuccinate synthetase</fullName>
        <shortName evidence="8">AMPSase</shortName>
        <shortName evidence="8">AdSS</shortName>
        <ecNumber evidence="8">6.3.4.4</ecNumber>
    </recommendedName>
    <alternativeName>
        <fullName evidence="8">IMP--aspartate ligase</fullName>
    </alternativeName>
</protein>
<feature type="binding site" evidence="8">
    <location>
        <position position="12"/>
    </location>
    <ligand>
        <name>Mg(2+)</name>
        <dbReference type="ChEBI" id="CHEBI:18420"/>
    </ligand>
</feature>
<keyword evidence="5 8" id="KW-0658">Purine biosynthesis</keyword>
<dbReference type="InterPro" id="IPR027417">
    <property type="entry name" value="P-loop_NTPase"/>
</dbReference>
<evidence type="ECO:0000256" key="5">
    <source>
        <dbReference type="ARBA" id="ARBA00022755"/>
    </source>
</evidence>
<feature type="binding site" description="in other chain" evidence="8">
    <location>
        <position position="305"/>
    </location>
    <ligand>
        <name>IMP</name>
        <dbReference type="ChEBI" id="CHEBI:58053"/>
        <note>ligand shared between dimeric partners</note>
    </ligand>
</feature>
<comment type="function">
    <text evidence="8">Plays an important role in the de novo pathway of purine nucleotide biosynthesis. Catalyzes the first committed step in the biosynthesis of AMP from IMP.</text>
</comment>
<keyword evidence="2 8" id="KW-0436">Ligase</keyword>
<feature type="binding site" evidence="8">
    <location>
        <begin position="414"/>
        <end position="416"/>
    </location>
    <ligand>
        <name>GTP</name>
        <dbReference type="ChEBI" id="CHEBI:37565"/>
    </ligand>
</feature>
<feature type="binding site" evidence="8">
    <location>
        <begin position="11"/>
        <end position="17"/>
    </location>
    <ligand>
        <name>GTP</name>
        <dbReference type="ChEBI" id="CHEBI:37565"/>
    </ligand>
</feature>
<dbReference type="GO" id="GO:0005737">
    <property type="term" value="C:cytoplasm"/>
    <property type="evidence" value="ECO:0007669"/>
    <property type="project" value="UniProtKB-SubCell"/>
</dbReference>
<gene>
    <name evidence="8" type="primary">purA</name>
    <name evidence="9" type="ORF">PBV87_02015</name>
</gene>
<feature type="binding site" description="in other chain" evidence="8">
    <location>
        <position position="238"/>
    </location>
    <ligand>
        <name>IMP</name>
        <dbReference type="ChEBI" id="CHEBI:58053"/>
        <note>ligand shared between dimeric partners</note>
    </ligand>
</feature>
<keyword evidence="3 8" id="KW-0479">Metal-binding</keyword>
<accession>A0AA42IZA3</accession>
<feature type="binding site" evidence="8">
    <location>
        <position position="141"/>
    </location>
    <ligand>
        <name>IMP</name>
        <dbReference type="ChEBI" id="CHEBI:58053"/>
        <note>ligand shared between dimeric partners</note>
    </ligand>
</feature>
<dbReference type="Gene3D" id="3.90.170.10">
    <property type="entry name" value="Adenylosuccinate Synthetase, subunit A, domain 3"/>
    <property type="match status" value="1"/>
</dbReference>
<feature type="binding site" evidence="8">
    <location>
        <position position="39"/>
    </location>
    <ligand>
        <name>Mg(2+)</name>
        <dbReference type="ChEBI" id="CHEBI:18420"/>
    </ligand>
</feature>
<dbReference type="GO" id="GO:0044208">
    <property type="term" value="P:'de novo' AMP biosynthetic process"/>
    <property type="evidence" value="ECO:0007669"/>
    <property type="project" value="UniProtKB-UniRule"/>
</dbReference>
<evidence type="ECO:0000256" key="6">
    <source>
        <dbReference type="ARBA" id="ARBA00022842"/>
    </source>
</evidence>
<keyword evidence="6 8" id="KW-0460">Magnesium</keyword>
<dbReference type="InterPro" id="IPR042110">
    <property type="entry name" value="Adenylosuccinate_synth_dom2"/>
</dbReference>
<dbReference type="Proteomes" id="UP001169242">
    <property type="component" value="Unassembled WGS sequence"/>
</dbReference>
<comment type="pathway">
    <text evidence="8">Purine metabolism; AMP biosynthesis via de novo pathway; AMP from IMP: step 1/2.</text>
</comment>
<feature type="binding site" description="in other chain" evidence="8">
    <location>
        <begin position="12"/>
        <end position="15"/>
    </location>
    <ligand>
        <name>IMP</name>
        <dbReference type="ChEBI" id="CHEBI:58053"/>
        <note>ligand shared between dimeric partners</note>
    </ligand>
</feature>
<dbReference type="Gene3D" id="1.10.300.10">
    <property type="entry name" value="Adenylosuccinate Synthetase, subunit A, domain 2"/>
    <property type="match status" value="1"/>
</dbReference>
<feature type="active site" description="Proton acceptor" evidence="8">
    <location>
        <position position="12"/>
    </location>
</feature>
<dbReference type="GO" id="GO:0005525">
    <property type="term" value="F:GTP binding"/>
    <property type="evidence" value="ECO:0007669"/>
    <property type="project" value="UniProtKB-UniRule"/>
</dbReference>
<dbReference type="InterPro" id="IPR042109">
    <property type="entry name" value="Adenylosuccinate_synth_dom1"/>
</dbReference>
<dbReference type="Pfam" id="PF00709">
    <property type="entry name" value="Adenylsucc_synt"/>
    <property type="match status" value="1"/>
</dbReference>
<evidence type="ECO:0000256" key="1">
    <source>
        <dbReference type="ARBA" id="ARBA00011738"/>
    </source>
</evidence>
<feature type="active site" description="Proton donor" evidence="8">
    <location>
        <position position="40"/>
    </location>
</feature>
<dbReference type="CDD" id="cd03108">
    <property type="entry name" value="AdSS"/>
    <property type="match status" value="1"/>
</dbReference>
<comment type="similarity">
    <text evidence="8">Belongs to the adenylosuccinate synthetase family.</text>
</comment>
<dbReference type="SMART" id="SM00788">
    <property type="entry name" value="Adenylsucc_synt"/>
    <property type="match status" value="1"/>
</dbReference>
<evidence type="ECO:0000256" key="8">
    <source>
        <dbReference type="HAMAP-Rule" id="MF_00011"/>
    </source>
</evidence>
<feature type="binding site" description="in other chain" evidence="8">
    <location>
        <begin position="37"/>
        <end position="40"/>
    </location>
    <ligand>
        <name>IMP</name>
        <dbReference type="ChEBI" id="CHEBI:58053"/>
        <note>ligand shared between dimeric partners</note>
    </ligand>
</feature>
<keyword evidence="4 8" id="KW-0547">Nucleotide-binding</keyword>
<proteinExistence type="inferred from homology"/>
<dbReference type="GO" id="GO:0046040">
    <property type="term" value="P:IMP metabolic process"/>
    <property type="evidence" value="ECO:0007669"/>
    <property type="project" value="TreeGrafter"/>
</dbReference>
<evidence type="ECO:0000256" key="7">
    <source>
        <dbReference type="ARBA" id="ARBA00023134"/>
    </source>
</evidence>
<comment type="cofactor">
    <cofactor evidence="8">
        <name>Mg(2+)</name>
        <dbReference type="ChEBI" id="CHEBI:18420"/>
    </cofactor>
    <text evidence="8">Binds 1 Mg(2+) ion per subunit.</text>
</comment>
<dbReference type="AlphaFoldDB" id="A0AA42IZA3"/>